<comment type="caution">
    <text evidence="1">The sequence shown here is derived from an EMBL/GenBank/DDBJ whole genome shotgun (WGS) entry which is preliminary data.</text>
</comment>
<dbReference type="InterPro" id="IPR032675">
    <property type="entry name" value="LRR_dom_sf"/>
</dbReference>
<sequence length="211" mass="24644">MSDKFEVFSGKKFQLQNIRIDFGKISFKDSLHILKEHQLKRVHFKNAKKAFSKWHQIINTESIYCLGLTEFDEVERIISKDGIEIYDLLKLETTVLRYFPYLISLNVSNSTFNNDDLRLTSDLHPKLQNICLSNTFVNNINILSYFKELRKISVGRSDLGISVEGFSDRLEFLDLSRNTSAHKTFQKECSFPNLKYLDISQSNGFEKIDIR</sequence>
<name>A0A7I8WB90_9ANNE</name>
<organism evidence="1 2">
    <name type="scientific">Dimorphilus gyrociliatus</name>
    <dbReference type="NCBI Taxonomy" id="2664684"/>
    <lineage>
        <taxon>Eukaryota</taxon>
        <taxon>Metazoa</taxon>
        <taxon>Spiralia</taxon>
        <taxon>Lophotrochozoa</taxon>
        <taxon>Annelida</taxon>
        <taxon>Polychaeta</taxon>
        <taxon>Polychaeta incertae sedis</taxon>
        <taxon>Dinophilidae</taxon>
        <taxon>Dimorphilus</taxon>
    </lineage>
</organism>
<gene>
    <name evidence="1" type="ORF">DGYR_LOCUS12789</name>
</gene>
<dbReference type="EMBL" id="CAJFCJ010000026">
    <property type="protein sequence ID" value="CAD5125412.1"/>
    <property type="molecule type" value="Genomic_DNA"/>
</dbReference>
<dbReference type="AlphaFoldDB" id="A0A7I8WB90"/>
<accession>A0A7I8WB90</accession>
<dbReference type="SUPFAM" id="SSF52047">
    <property type="entry name" value="RNI-like"/>
    <property type="match status" value="1"/>
</dbReference>
<dbReference type="Proteomes" id="UP000549394">
    <property type="component" value="Unassembled WGS sequence"/>
</dbReference>
<dbReference type="Gene3D" id="3.80.10.10">
    <property type="entry name" value="Ribonuclease Inhibitor"/>
    <property type="match status" value="1"/>
</dbReference>
<reference evidence="1 2" key="1">
    <citation type="submission" date="2020-08" db="EMBL/GenBank/DDBJ databases">
        <authorList>
            <person name="Hejnol A."/>
        </authorList>
    </citation>
    <scope>NUCLEOTIDE SEQUENCE [LARGE SCALE GENOMIC DNA]</scope>
</reference>
<evidence type="ECO:0000313" key="2">
    <source>
        <dbReference type="Proteomes" id="UP000549394"/>
    </source>
</evidence>
<protein>
    <submittedName>
        <fullName evidence="1">Uncharacterized protein</fullName>
    </submittedName>
</protein>
<proteinExistence type="predicted"/>
<keyword evidence="2" id="KW-1185">Reference proteome</keyword>
<evidence type="ECO:0000313" key="1">
    <source>
        <dbReference type="EMBL" id="CAD5125412.1"/>
    </source>
</evidence>